<dbReference type="PRINTS" id="PR00080">
    <property type="entry name" value="SDRFAMILY"/>
</dbReference>
<protein>
    <submittedName>
        <fullName evidence="4">3-oxoacyl-[acyl-carrier protein] reductase</fullName>
    </submittedName>
</protein>
<dbReference type="InterPro" id="IPR036291">
    <property type="entry name" value="NAD(P)-bd_dom_sf"/>
</dbReference>
<dbReference type="GO" id="GO:0008206">
    <property type="term" value="P:bile acid metabolic process"/>
    <property type="evidence" value="ECO:0007669"/>
    <property type="project" value="UniProtKB-ARBA"/>
</dbReference>
<dbReference type="PANTHER" id="PTHR43639:SF1">
    <property type="entry name" value="SHORT-CHAIN DEHYDROGENASE_REDUCTASE FAMILY PROTEIN"/>
    <property type="match status" value="1"/>
</dbReference>
<dbReference type="Gene3D" id="3.40.50.720">
    <property type="entry name" value="NAD(P)-binding Rossmann-like Domain"/>
    <property type="match status" value="1"/>
</dbReference>
<dbReference type="InterPro" id="IPR002347">
    <property type="entry name" value="SDR_fam"/>
</dbReference>
<dbReference type="FunFam" id="3.40.50.720:FF:000084">
    <property type="entry name" value="Short-chain dehydrogenase reductase"/>
    <property type="match status" value="1"/>
</dbReference>
<comment type="similarity">
    <text evidence="1">Belongs to the short-chain dehydrogenases/reductases (SDR) family.</text>
</comment>
<dbReference type="AlphaFoldDB" id="A0A9X8RB04"/>
<comment type="caution">
    <text evidence="4">The sequence shown here is derived from an EMBL/GenBank/DDBJ whole genome shotgun (WGS) entry which is preliminary data.</text>
</comment>
<evidence type="ECO:0000256" key="2">
    <source>
        <dbReference type="ARBA" id="ARBA00011881"/>
    </source>
</evidence>
<accession>A0A9X8RB04</accession>
<dbReference type="Pfam" id="PF13561">
    <property type="entry name" value="adh_short_C2"/>
    <property type="match status" value="1"/>
</dbReference>
<dbReference type="SUPFAM" id="SSF51735">
    <property type="entry name" value="NAD(P)-binding Rossmann-fold domains"/>
    <property type="match status" value="1"/>
</dbReference>
<dbReference type="PANTHER" id="PTHR43639">
    <property type="entry name" value="OXIDOREDUCTASE, SHORT-CHAIN DEHYDROGENASE/REDUCTASE FAMILY (AFU_ORTHOLOGUE AFUA_5G02870)"/>
    <property type="match status" value="1"/>
</dbReference>
<dbReference type="RefSeq" id="WP_076369152.1">
    <property type="nucleotide sequence ID" value="NZ_FTMX01000005.1"/>
</dbReference>
<evidence type="ECO:0000313" key="5">
    <source>
        <dbReference type="Proteomes" id="UP000185829"/>
    </source>
</evidence>
<dbReference type="InterPro" id="IPR020904">
    <property type="entry name" value="Sc_DH/Rdtase_CS"/>
</dbReference>
<dbReference type="Proteomes" id="UP000185829">
    <property type="component" value="Unassembled WGS sequence"/>
</dbReference>
<gene>
    <name evidence="4" type="ORF">SAMN05878482_10587</name>
</gene>
<keyword evidence="3" id="KW-0560">Oxidoreductase</keyword>
<comment type="subunit">
    <text evidence="2">Homotetramer.</text>
</comment>
<dbReference type="GO" id="GO:0016491">
    <property type="term" value="F:oxidoreductase activity"/>
    <property type="evidence" value="ECO:0007669"/>
    <property type="project" value="UniProtKB-KW"/>
</dbReference>
<evidence type="ECO:0000313" key="4">
    <source>
        <dbReference type="EMBL" id="SIR69966.1"/>
    </source>
</evidence>
<evidence type="ECO:0000256" key="3">
    <source>
        <dbReference type="ARBA" id="ARBA00023002"/>
    </source>
</evidence>
<proteinExistence type="inferred from homology"/>
<dbReference type="NCBIfam" id="NF005559">
    <property type="entry name" value="PRK07231.1"/>
    <property type="match status" value="1"/>
</dbReference>
<name>A0A9X8RB04_9BACI</name>
<evidence type="ECO:0000256" key="1">
    <source>
        <dbReference type="ARBA" id="ARBA00006484"/>
    </source>
</evidence>
<sequence length="256" mass="27377">MIEKLLQGKTAIVTGAGSGMGKAIAQLFVEQKANVIFADLNIEAAKAVSDSFPSENVKAVQVDVSNNEDVASLFQQVEEDFGRLDIVVNCAGVPQVFTEVEDLSIEQWDRIMDVNTKSIFLTTKYAAPIMKKQQSGSIINIASIAGVRARPGLNAYCASKGAAIMLTKALALEFAPYKIRVNAINPGPADTPMIDQFLNGDGTLMEEDKKKIFLDSVPLGSLIQPEDIAQASLYLASDLAKIVTGEILNVDGGRGI</sequence>
<dbReference type="PROSITE" id="PS00061">
    <property type="entry name" value="ADH_SHORT"/>
    <property type="match status" value="1"/>
</dbReference>
<dbReference type="EMBL" id="FTMX01000005">
    <property type="protein sequence ID" value="SIR69966.1"/>
    <property type="molecule type" value="Genomic_DNA"/>
</dbReference>
<organism evidence="4 5">
    <name type="scientific">Peribacillus simplex</name>
    <dbReference type="NCBI Taxonomy" id="1478"/>
    <lineage>
        <taxon>Bacteria</taxon>
        <taxon>Bacillati</taxon>
        <taxon>Bacillota</taxon>
        <taxon>Bacilli</taxon>
        <taxon>Bacillales</taxon>
        <taxon>Bacillaceae</taxon>
        <taxon>Peribacillus</taxon>
    </lineage>
</organism>
<dbReference type="PRINTS" id="PR00081">
    <property type="entry name" value="GDHRDH"/>
</dbReference>
<reference evidence="4 5" key="1">
    <citation type="submission" date="2017-01" db="EMBL/GenBank/DDBJ databases">
        <authorList>
            <person name="Varghese N."/>
            <person name="Submissions S."/>
        </authorList>
    </citation>
    <scope>NUCLEOTIDE SEQUENCE [LARGE SCALE GENOMIC DNA]</scope>
    <source>
        <strain evidence="4 5">RUG2-6</strain>
    </source>
</reference>